<dbReference type="EMBL" id="CAJFCJ010000023">
    <property type="protein sequence ID" value="CAD5124801.1"/>
    <property type="molecule type" value="Genomic_DNA"/>
</dbReference>
<dbReference type="InterPro" id="IPR000591">
    <property type="entry name" value="DEP_dom"/>
</dbReference>
<gene>
    <name evidence="3" type="ORF">DGYR_LOCUS12287</name>
</gene>
<dbReference type="PANTHER" id="PTHR14336">
    <property type="entry name" value="TANDEM PH DOMAIN CONTAINING PROTEIN"/>
    <property type="match status" value="1"/>
</dbReference>
<dbReference type="CDD" id="cd04371">
    <property type="entry name" value="DEP"/>
    <property type="match status" value="1"/>
</dbReference>
<keyword evidence="4" id="KW-1185">Reference proteome</keyword>
<evidence type="ECO:0000259" key="2">
    <source>
        <dbReference type="PROSITE" id="PS50186"/>
    </source>
</evidence>
<dbReference type="GO" id="GO:0035556">
    <property type="term" value="P:intracellular signal transduction"/>
    <property type="evidence" value="ECO:0007669"/>
    <property type="project" value="InterPro"/>
</dbReference>
<protein>
    <submittedName>
        <fullName evidence="3">Uncharacterized protein</fullName>
    </submittedName>
</protein>
<sequence>MQVKNEDNAIDMSSSIVLKQGYLNQKNERTGRWKTRWTILKEDCLEYYRKRCKHLCSRIILSNCSVSNVNQNETKRENTFKVILSKKKRSVIFQAASDSEKNYWLSLIGAAIRELTRSSFDANNLVDLGYNLSEILVSMEDPTAGLQLKNRNNIRCFSGKEAIDWLLNWDFAPSRQKGFDICQQLTSGGYFQQIVPQQKAKDFQDRDFVMYAFSAVSSIRRISMIALLESSTEPSDSTSSGDESEDNLDRNRESLLIDIIRIKSNRRRNWRVRKAVLFQDPKEIRLYSSGKSLQTDYKKPLKVINLEESEAVCLEYVNDESISSKQNHVVVIKRKALRPVLLQCDNDYKRDNWIKLINLYQ</sequence>
<dbReference type="SMART" id="SM00233">
    <property type="entry name" value="PH"/>
    <property type="match status" value="2"/>
</dbReference>
<comment type="caution">
    <text evidence="3">The sequence shown here is derived from an EMBL/GenBank/DDBJ whole genome shotgun (WGS) entry which is preliminary data.</text>
</comment>
<organism evidence="3 4">
    <name type="scientific">Dimorphilus gyrociliatus</name>
    <dbReference type="NCBI Taxonomy" id="2664684"/>
    <lineage>
        <taxon>Eukaryota</taxon>
        <taxon>Metazoa</taxon>
        <taxon>Spiralia</taxon>
        <taxon>Lophotrochozoa</taxon>
        <taxon>Annelida</taxon>
        <taxon>Polychaeta</taxon>
        <taxon>Polychaeta incertae sedis</taxon>
        <taxon>Dinophilidae</taxon>
        <taxon>Dimorphilus</taxon>
    </lineage>
</organism>
<dbReference type="SUPFAM" id="SSF46785">
    <property type="entry name" value="Winged helix' DNA-binding domain"/>
    <property type="match status" value="1"/>
</dbReference>
<dbReference type="InterPro" id="IPR036388">
    <property type="entry name" value="WH-like_DNA-bd_sf"/>
</dbReference>
<name>A0A7I8W9L8_9ANNE</name>
<dbReference type="AlphaFoldDB" id="A0A7I8W9L8"/>
<reference evidence="3 4" key="1">
    <citation type="submission" date="2020-08" db="EMBL/GenBank/DDBJ databases">
        <authorList>
            <person name="Hejnol A."/>
        </authorList>
    </citation>
    <scope>NUCLEOTIDE SEQUENCE [LARGE SCALE GENOMIC DNA]</scope>
</reference>
<accession>A0A7I8W9L8</accession>
<dbReference type="InterPro" id="IPR036390">
    <property type="entry name" value="WH_DNA-bd_sf"/>
</dbReference>
<dbReference type="InterPro" id="IPR001849">
    <property type="entry name" value="PH_domain"/>
</dbReference>
<dbReference type="SMART" id="SM00049">
    <property type="entry name" value="DEP"/>
    <property type="match status" value="1"/>
</dbReference>
<dbReference type="Proteomes" id="UP000549394">
    <property type="component" value="Unassembled WGS sequence"/>
</dbReference>
<feature type="domain" description="PH" evidence="1">
    <location>
        <begin position="249"/>
        <end position="361"/>
    </location>
</feature>
<evidence type="ECO:0000313" key="3">
    <source>
        <dbReference type="EMBL" id="CAD5124801.1"/>
    </source>
</evidence>
<dbReference type="Pfam" id="PF00610">
    <property type="entry name" value="DEP"/>
    <property type="match status" value="1"/>
</dbReference>
<dbReference type="OrthoDB" id="185175at2759"/>
<feature type="domain" description="DEP" evidence="2">
    <location>
        <begin position="155"/>
        <end position="215"/>
    </location>
</feature>
<feature type="domain" description="PH" evidence="1">
    <location>
        <begin position="16"/>
        <end position="113"/>
    </location>
</feature>
<evidence type="ECO:0000313" key="4">
    <source>
        <dbReference type="Proteomes" id="UP000549394"/>
    </source>
</evidence>
<dbReference type="InterPro" id="IPR051707">
    <property type="entry name" value="PI-Interact_SigTrans_Reg"/>
</dbReference>
<dbReference type="InterPro" id="IPR011993">
    <property type="entry name" value="PH-like_dom_sf"/>
</dbReference>
<proteinExistence type="predicted"/>
<dbReference type="Gene3D" id="1.10.10.10">
    <property type="entry name" value="Winged helix-like DNA-binding domain superfamily/Winged helix DNA-binding domain"/>
    <property type="match status" value="1"/>
</dbReference>
<dbReference type="SUPFAM" id="SSF50729">
    <property type="entry name" value="PH domain-like"/>
    <property type="match status" value="2"/>
</dbReference>
<dbReference type="PROSITE" id="PS50186">
    <property type="entry name" value="DEP"/>
    <property type="match status" value="1"/>
</dbReference>
<dbReference type="PROSITE" id="PS50003">
    <property type="entry name" value="PH_DOMAIN"/>
    <property type="match status" value="2"/>
</dbReference>
<dbReference type="PANTHER" id="PTHR14336:SF8">
    <property type="entry name" value="PROTEIN OPY1"/>
    <property type="match status" value="1"/>
</dbReference>
<dbReference type="Gene3D" id="2.30.29.30">
    <property type="entry name" value="Pleckstrin-homology domain (PH domain)/Phosphotyrosine-binding domain (PTB)"/>
    <property type="match status" value="2"/>
</dbReference>
<dbReference type="Pfam" id="PF00169">
    <property type="entry name" value="PH"/>
    <property type="match status" value="2"/>
</dbReference>
<evidence type="ECO:0000259" key="1">
    <source>
        <dbReference type="PROSITE" id="PS50003"/>
    </source>
</evidence>